<dbReference type="EMBL" id="KV722335">
    <property type="protein sequence ID" value="OCH95531.1"/>
    <property type="molecule type" value="Genomic_DNA"/>
</dbReference>
<keyword evidence="2" id="KW-1185">Reference proteome</keyword>
<evidence type="ECO:0000313" key="2">
    <source>
        <dbReference type="Proteomes" id="UP000250043"/>
    </source>
</evidence>
<name>A0A8E2DTS0_9APHY</name>
<reference evidence="1 2" key="1">
    <citation type="submission" date="2016-07" db="EMBL/GenBank/DDBJ databases">
        <title>Draft genome of the white-rot fungus Obba rivulosa 3A-2.</title>
        <authorList>
            <consortium name="DOE Joint Genome Institute"/>
            <person name="Miettinen O."/>
            <person name="Riley R."/>
            <person name="Acob R."/>
            <person name="Barry K."/>
            <person name="Cullen D."/>
            <person name="De Vries R."/>
            <person name="Hainaut M."/>
            <person name="Hatakka A."/>
            <person name="Henrissat B."/>
            <person name="Hilden K."/>
            <person name="Kuo R."/>
            <person name="Labutti K."/>
            <person name="Lipzen A."/>
            <person name="Makela M.R."/>
            <person name="Sandor L."/>
            <person name="Spatafora J.W."/>
            <person name="Grigoriev I.V."/>
            <person name="Hibbett D.S."/>
        </authorList>
    </citation>
    <scope>NUCLEOTIDE SEQUENCE [LARGE SCALE GENOMIC DNA]</scope>
    <source>
        <strain evidence="1 2">3A-2</strain>
    </source>
</reference>
<protein>
    <submittedName>
        <fullName evidence="1">Uncharacterized protein</fullName>
    </submittedName>
</protein>
<evidence type="ECO:0000313" key="1">
    <source>
        <dbReference type="EMBL" id="OCH95531.1"/>
    </source>
</evidence>
<sequence>MYSREKGHLIARYLPHYKIPQVSLDIGNTAFTASVFGRALRRLISWHARYHDWPKIDTRCDNGLFLTSASWRDQRPSLDTGDIHRSATSEQCCRRRLCSGQAVLLASSVIRQRVSCGNLRVSYRGLRPFYLPYSRPRRSSQPAALTCNKPRTFRRIVISRHRRQLSLTNSDIS</sequence>
<gene>
    <name evidence="1" type="ORF">OBBRIDRAFT_536708</name>
</gene>
<organism evidence="1 2">
    <name type="scientific">Obba rivulosa</name>
    <dbReference type="NCBI Taxonomy" id="1052685"/>
    <lineage>
        <taxon>Eukaryota</taxon>
        <taxon>Fungi</taxon>
        <taxon>Dikarya</taxon>
        <taxon>Basidiomycota</taxon>
        <taxon>Agaricomycotina</taxon>
        <taxon>Agaricomycetes</taxon>
        <taxon>Polyporales</taxon>
        <taxon>Gelatoporiaceae</taxon>
        <taxon>Obba</taxon>
    </lineage>
</organism>
<dbReference type="AlphaFoldDB" id="A0A8E2DTS0"/>
<accession>A0A8E2DTS0</accession>
<proteinExistence type="predicted"/>
<dbReference type="Proteomes" id="UP000250043">
    <property type="component" value="Unassembled WGS sequence"/>
</dbReference>